<proteinExistence type="predicted"/>
<feature type="region of interest" description="Disordered" evidence="1">
    <location>
        <begin position="1"/>
        <end position="25"/>
    </location>
</feature>
<evidence type="ECO:0000313" key="2">
    <source>
        <dbReference type="EMBL" id="TGG80448.1"/>
    </source>
</evidence>
<accession>A0A8H1L954</accession>
<reference evidence="2 3" key="1">
    <citation type="submission" date="2018-10" db="EMBL/GenBank/DDBJ databases">
        <title>Isolation of pseudouridimycin from Streptomyces albus DSM 40763.</title>
        <authorList>
            <person name="Rosenqvist P."/>
            <person name="Metsae-Ketelae M."/>
            <person name="Virta P."/>
        </authorList>
    </citation>
    <scope>NUCLEOTIDE SEQUENCE [LARGE SCALE GENOMIC DNA]</scope>
    <source>
        <strain evidence="2 3">DSM 40763</strain>
    </source>
</reference>
<comment type="caution">
    <text evidence="2">The sequence shown here is derived from an EMBL/GenBank/DDBJ whole genome shotgun (WGS) entry which is preliminary data.</text>
</comment>
<dbReference type="Proteomes" id="UP000298111">
    <property type="component" value="Unassembled WGS sequence"/>
</dbReference>
<evidence type="ECO:0000256" key="1">
    <source>
        <dbReference type="SAM" id="MobiDB-lite"/>
    </source>
</evidence>
<dbReference type="EMBL" id="RCIY01000069">
    <property type="protein sequence ID" value="TGG80448.1"/>
    <property type="molecule type" value="Genomic_DNA"/>
</dbReference>
<gene>
    <name evidence="2" type="ORF">D8771_21875</name>
</gene>
<protein>
    <submittedName>
        <fullName evidence="2">Uncharacterized protein</fullName>
    </submittedName>
</protein>
<dbReference type="AlphaFoldDB" id="A0A8H1L954"/>
<organism evidence="2 3">
    <name type="scientific">Streptomyces albus</name>
    <dbReference type="NCBI Taxonomy" id="1888"/>
    <lineage>
        <taxon>Bacteria</taxon>
        <taxon>Bacillati</taxon>
        <taxon>Actinomycetota</taxon>
        <taxon>Actinomycetes</taxon>
        <taxon>Kitasatosporales</taxon>
        <taxon>Streptomycetaceae</taxon>
        <taxon>Streptomyces</taxon>
    </lineage>
</organism>
<name>A0A8H1L954_9ACTN</name>
<evidence type="ECO:0000313" key="3">
    <source>
        <dbReference type="Proteomes" id="UP000298111"/>
    </source>
</evidence>
<sequence length="84" mass="9610">MPHMTVTDMRQGQCPGCGSGEIHDVERHPQQGGSLLLRLRHRMTLQRFATRLLVCLECGRFQEHLELDEKDRGEIAKGSVRRLS</sequence>